<evidence type="ECO:0000256" key="8">
    <source>
        <dbReference type="PROSITE-ProRule" id="PRU01360"/>
    </source>
</evidence>
<keyword evidence="12" id="KW-0675">Receptor</keyword>
<evidence type="ECO:0000256" key="4">
    <source>
        <dbReference type="ARBA" id="ARBA00022692"/>
    </source>
</evidence>
<evidence type="ECO:0000256" key="7">
    <source>
        <dbReference type="ARBA" id="ARBA00023237"/>
    </source>
</evidence>
<evidence type="ECO:0000313" key="13">
    <source>
        <dbReference type="Proteomes" id="UP000321291"/>
    </source>
</evidence>
<dbReference type="PROSITE" id="PS52016">
    <property type="entry name" value="TONB_DEPENDENT_REC_3"/>
    <property type="match status" value="1"/>
</dbReference>
<proteinExistence type="inferred from homology"/>
<dbReference type="InterPro" id="IPR036942">
    <property type="entry name" value="Beta-barrel_TonB_sf"/>
</dbReference>
<dbReference type="GO" id="GO:0044718">
    <property type="term" value="P:siderophore transmembrane transport"/>
    <property type="evidence" value="ECO:0007669"/>
    <property type="project" value="TreeGrafter"/>
</dbReference>
<evidence type="ECO:0000256" key="3">
    <source>
        <dbReference type="ARBA" id="ARBA00022452"/>
    </source>
</evidence>
<feature type="region of interest" description="Disordered" evidence="9">
    <location>
        <begin position="852"/>
        <end position="879"/>
    </location>
</feature>
<keyword evidence="3 8" id="KW-1134">Transmembrane beta strand</keyword>
<dbReference type="KEGG" id="agi:FSB73_03825"/>
<name>A0A5B8VJY4_9BACT</name>
<dbReference type="InterPro" id="IPR008969">
    <property type="entry name" value="CarboxyPept-like_regulatory"/>
</dbReference>
<dbReference type="PANTHER" id="PTHR30069:SF29">
    <property type="entry name" value="HEMOGLOBIN AND HEMOGLOBIN-HAPTOGLOBIN-BINDING PROTEIN 1-RELATED"/>
    <property type="match status" value="1"/>
</dbReference>
<comment type="similarity">
    <text evidence="8">Belongs to the TonB-dependent receptor family.</text>
</comment>
<dbReference type="RefSeq" id="WP_146780196.1">
    <property type="nucleotide sequence ID" value="NZ_CP042434.1"/>
</dbReference>
<keyword evidence="7 8" id="KW-0998">Cell outer membrane</keyword>
<dbReference type="OrthoDB" id="905812at2"/>
<keyword evidence="4 8" id="KW-0812">Transmembrane</keyword>
<keyword evidence="13" id="KW-1185">Reference proteome</keyword>
<comment type="subcellular location">
    <subcellularLocation>
        <location evidence="1 8">Cell outer membrane</location>
        <topology evidence="1 8">Multi-pass membrane protein</topology>
    </subcellularLocation>
</comment>
<dbReference type="GO" id="GO:0015344">
    <property type="term" value="F:siderophore uptake transmembrane transporter activity"/>
    <property type="evidence" value="ECO:0007669"/>
    <property type="project" value="TreeGrafter"/>
</dbReference>
<gene>
    <name evidence="12" type="ORF">FSB73_03825</name>
</gene>
<dbReference type="InterPro" id="IPR037066">
    <property type="entry name" value="Plug_dom_sf"/>
</dbReference>
<accession>A0A5B8VJY4</accession>
<keyword evidence="6 8" id="KW-0472">Membrane</keyword>
<keyword evidence="2 8" id="KW-0813">Transport</keyword>
<keyword evidence="5 10" id="KW-0732">Signal</keyword>
<dbReference type="SUPFAM" id="SSF56935">
    <property type="entry name" value="Porins"/>
    <property type="match status" value="1"/>
</dbReference>
<feature type="domain" description="Outer membrane protein beta-barrel" evidence="11">
    <location>
        <begin position="393"/>
        <end position="841"/>
    </location>
</feature>
<dbReference type="Gene3D" id="2.40.170.20">
    <property type="entry name" value="TonB-dependent receptor, beta-barrel domain"/>
    <property type="match status" value="1"/>
</dbReference>
<dbReference type="InterPro" id="IPR039426">
    <property type="entry name" value="TonB-dep_rcpt-like"/>
</dbReference>
<protein>
    <submittedName>
        <fullName evidence="12">TonB-dependent receptor</fullName>
    </submittedName>
</protein>
<feature type="chain" id="PRO_5022938555" evidence="10">
    <location>
        <begin position="22"/>
        <end position="879"/>
    </location>
</feature>
<organism evidence="12 13">
    <name type="scientific">Arachidicoccus ginsenosidivorans</name>
    <dbReference type="NCBI Taxonomy" id="496057"/>
    <lineage>
        <taxon>Bacteria</taxon>
        <taxon>Pseudomonadati</taxon>
        <taxon>Bacteroidota</taxon>
        <taxon>Chitinophagia</taxon>
        <taxon>Chitinophagales</taxon>
        <taxon>Chitinophagaceae</taxon>
        <taxon>Arachidicoccus</taxon>
    </lineage>
</organism>
<evidence type="ECO:0000256" key="6">
    <source>
        <dbReference type="ARBA" id="ARBA00023136"/>
    </source>
</evidence>
<dbReference type="Proteomes" id="UP000321291">
    <property type="component" value="Chromosome"/>
</dbReference>
<dbReference type="InterPro" id="IPR041700">
    <property type="entry name" value="OMP_b-brl_3"/>
</dbReference>
<evidence type="ECO:0000259" key="11">
    <source>
        <dbReference type="Pfam" id="PF14905"/>
    </source>
</evidence>
<evidence type="ECO:0000256" key="5">
    <source>
        <dbReference type="ARBA" id="ARBA00022729"/>
    </source>
</evidence>
<feature type="compositionally biased region" description="Gly residues" evidence="9">
    <location>
        <begin position="858"/>
        <end position="879"/>
    </location>
</feature>
<dbReference type="GO" id="GO:0009279">
    <property type="term" value="C:cell outer membrane"/>
    <property type="evidence" value="ECO:0007669"/>
    <property type="project" value="UniProtKB-SubCell"/>
</dbReference>
<evidence type="ECO:0000256" key="1">
    <source>
        <dbReference type="ARBA" id="ARBA00004571"/>
    </source>
</evidence>
<dbReference type="Pfam" id="PF14905">
    <property type="entry name" value="OMP_b-brl_3"/>
    <property type="match status" value="1"/>
</dbReference>
<dbReference type="SUPFAM" id="SSF49464">
    <property type="entry name" value="Carboxypeptidase regulatory domain-like"/>
    <property type="match status" value="1"/>
</dbReference>
<dbReference type="AlphaFoldDB" id="A0A5B8VJY4"/>
<evidence type="ECO:0000313" key="12">
    <source>
        <dbReference type="EMBL" id="QEC70936.1"/>
    </source>
</evidence>
<evidence type="ECO:0000256" key="2">
    <source>
        <dbReference type="ARBA" id="ARBA00022448"/>
    </source>
</evidence>
<sequence>MKFITAALLFATTLVSTSAFSQQASPSSDIIVSTQKNGTIKGLVMEQESGTPIASASVQIYQDILDTATHRVRQLLVGSMISKNDGTFQLGNLPTPSKLKILVAVVGHETFQKVFSLSDDGNIQDLGTIKMVTSTSKLKDVTVNATSDQFFKMGVDRKIFSVAQSLVSTGQTAEEVMAQIPSVDVDLDGNVTLRGGSPQLFIDGKPTTLTLDQIPSDIIDKVELITNPSAKFDASSNGGSIINIVLKKDRKSGYHGGLTAGVDTRGALNFGGDFAFRQGKFNFFARGMHRGRNSETDNSTRRNFFNNDTSIVQTGVSHSTGSFSFYNAGVDYLLDTRNTITLEGRYVKGTFDQDQPQYVDSLVAGQDPYSYSRLATNSGFHFKDLNGELSYKHLFNEDGDHNLTFDARYSNSDNGNNSNLNTGIYNDPEFTDPRIPNILRTTFGDGKRKRYTVQADYVNPITENSKIEAGLRFDSQNSNNSNYQYEDSTGTATGLDGMKLNTRVSSLYSYDEKTYAAYGIWSSKLSEKFTYQLGLRAERYEYNGKNYTIDGNNYTPFSVSYPLNLFPSAFLTYTVNDKQDLQASYSRKTNRPNFWQLIPVYDYSDPYNIRVGNSNLKPEFTNLFELNYNIRYGANNNFLVSGYMRQTMDMITRYQYIDSKVDPSNDSTIVNSYINANTSYTYGLELTDKMTLAKIWDLTGNVNIFNSIINTKDIDGSNIRNQQWSWFAKLNNTFKLPAGFSFQLSGDYHAKTVLPNGSSNRHGWGGSNLGTAQGYISPYYRIDAAVKKDWKWGEGNSLSLTASIGDIFGTNKHDSYSRTAITEEYSSRFRTPRIVRFTLSWRFGQIDKSLFKRKAQPGQGGDNGGDMGGQGGDMGQGGM</sequence>
<evidence type="ECO:0000256" key="9">
    <source>
        <dbReference type="SAM" id="MobiDB-lite"/>
    </source>
</evidence>
<reference evidence="12 13" key="1">
    <citation type="journal article" date="2017" name="Int. J. Syst. Evol. Microbiol.">
        <title>Arachidicoccus ginsenosidivorans sp. nov., with ginsenoside-converting activity isolated from ginseng cultivating soil.</title>
        <authorList>
            <person name="Siddiqi M.Z."/>
            <person name="Aslam Z."/>
            <person name="Im W.T."/>
        </authorList>
    </citation>
    <scope>NUCLEOTIDE SEQUENCE [LARGE SCALE GENOMIC DNA]</scope>
    <source>
        <strain evidence="12 13">Gsoil 809</strain>
    </source>
</reference>
<evidence type="ECO:0000256" key="10">
    <source>
        <dbReference type="SAM" id="SignalP"/>
    </source>
</evidence>
<feature type="signal peptide" evidence="10">
    <location>
        <begin position="1"/>
        <end position="21"/>
    </location>
</feature>
<dbReference type="EMBL" id="CP042434">
    <property type="protein sequence ID" value="QEC70936.1"/>
    <property type="molecule type" value="Genomic_DNA"/>
</dbReference>
<dbReference type="PANTHER" id="PTHR30069">
    <property type="entry name" value="TONB-DEPENDENT OUTER MEMBRANE RECEPTOR"/>
    <property type="match status" value="1"/>
</dbReference>
<dbReference type="Gene3D" id="2.170.130.10">
    <property type="entry name" value="TonB-dependent receptor, plug domain"/>
    <property type="match status" value="1"/>
</dbReference>